<reference evidence="1" key="1">
    <citation type="journal article" date="2014" name="Int. J. Syst. Evol. Microbiol.">
        <title>Complete genome sequence of Corynebacterium casei LMG S-19264T (=DSM 44701T), isolated from a smear-ripened cheese.</title>
        <authorList>
            <consortium name="US DOE Joint Genome Institute (JGI-PGF)"/>
            <person name="Walter F."/>
            <person name="Albersmeier A."/>
            <person name="Kalinowski J."/>
            <person name="Ruckert C."/>
        </authorList>
    </citation>
    <scope>NUCLEOTIDE SEQUENCE</scope>
    <source>
        <strain evidence="1">JCM 14359</strain>
    </source>
</reference>
<evidence type="ECO:0000313" key="2">
    <source>
        <dbReference type="Proteomes" id="UP000653099"/>
    </source>
</evidence>
<comment type="caution">
    <text evidence="1">The sequence shown here is derived from an EMBL/GenBank/DDBJ whole genome shotgun (WGS) entry which is preliminary data.</text>
</comment>
<dbReference type="EMBL" id="BMOC01000007">
    <property type="protein sequence ID" value="GGJ05613.1"/>
    <property type="molecule type" value="Genomic_DNA"/>
</dbReference>
<accession>A0A830E9Z4</accession>
<gene>
    <name evidence="1" type="ORF">GCM10008995_14270</name>
</gene>
<dbReference type="Proteomes" id="UP000653099">
    <property type="component" value="Unassembled WGS sequence"/>
</dbReference>
<name>A0A830E9Z4_9EURY</name>
<protein>
    <submittedName>
        <fullName evidence="1">Uncharacterized protein</fullName>
    </submittedName>
</protein>
<dbReference type="Pfam" id="PF24336">
    <property type="entry name" value="DUF7504"/>
    <property type="match status" value="1"/>
</dbReference>
<evidence type="ECO:0000313" key="1">
    <source>
        <dbReference type="EMBL" id="GGJ05613.1"/>
    </source>
</evidence>
<sequence>MLILRPQSAARADTAWRRALVDDPESVKLVGVCLSDRPAEWYKEWREVLGTEPAAAAVITTPELAGDDDPDSVELKTVSTPSNLTGIGVKTTPYLNRWDDAVAVVDPLTVLCQYADTQEVYQFLHVLLARLRGSGQAQVYADPVVDDERSIELLKSLFDAVVEYDPEGEHNGDWNARRRQS</sequence>
<reference evidence="1" key="2">
    <citation type="submission" date="2020-09" db="EMBL/GenBank/DDBJ databases">
        <authorList>
            <person name="Sun Q."/>
            <person name="Ohkuma M."/>
        </authorList>
    </citation>
    <scope>NUCLEOTIDE SEQUENCE</scope>
    <source>
        <strain evidence="1">JCM 14359</strain>
    </source>
</reference>
<organism evidence="1 2">
    <name type="scientific">Halobellus salinus</name>
    <dbReference type="NCBI Taxonomy" id="931585"/>
    <lineage>
        <taxon>Archaea</taxon>
        <taxon>Methanobacteriati</taxon>
        <taxon>Methanobacteriota</taxon>
        <taxon>Stenosarchaea group</taxon>
        <taxon>Halobacteria</taxon>
        <taxon>Halobacteriales</taxon>
        <taxon>Haloferacaceae</taxon>
        <taxon>Halobellus</taxon>
    </lineage>
</organism>
<dbReference type="InterPro" id="IPR055927">
    <property type="entry name" value="DUF7504"/>
</dbReference>
<dbReference type="AlphaFoldDB" id="A0A830E9Z4"/>
<proteinExistence type="predicted"/>
<keyword evidence="2" id="KW-1185">Reference proteome</keyword>